<evidence type="ECO:0000313" key="2">
    <source>
        <dbReference type="Proteomes" id="UP000003900"/>
    </source>
</evidence>
<dbReference type="RefSeq" id="WP_006675345.1">
    <property type="nucleotide sequence ID" value="NZ_AHKH01000007.1"/>
</dbReference>
<reference evidence="1 2" key="1">
    <citation type="journal article" date="2012" name="J. Bacteriol.">
        <title>Genome Sequence of the Pattern-Forming Social Bacterium Paenibacillus dendritiformis C454 Chiral Morphotype.</title>
        <authorList>
            <person name="Sirota-Madi A."/>
            <person name="Olender T."/>
            <person name="Helman Y."/>
            <person name="Brainis I."/>
            <person name="Finkelshtein A."/>
            <person name="Roth D."/>
            <person name="Hagai E."/>
            <person name="Leshkowitz D."/>
            <person name="Brodsky L."/>
            <person name="Galatenko V."/>
            <person name="Nikolaev V."/>
            <person name="Gutnick D.L."/>
            <person name="Lancet D."/>
            <person name="Ben-Jacob E."/>
        </authorList>
    </citation>
    <scope>NUCLEOTIDE SEQUENCE [LARGE SCALE GENOMIC DNA]</scope>
    <source>
        <strain evidence="1 2">C454</strain>
    </source>
</reference>
<evidence type="ECO:0000313" key="1">
    <source>
        <dbReference type="EMBL" id="EHQ63632.1"/>
    </source>
</evidence>
<protein>
    <submittedName>
        <fullName evidence="1">Uncharacterized protein</fullName>
    </submittedName>
</protein>
<dbReference type="Proteomes" id="UP000003900">
    <property type="component" value="Unassembled WGS sequence"/>
</dbReference>
<organism evidence="1 2">
    <name type="scientific">Paenibacillus dendritiformis C454</name>
    <dbReference type="NCBI Taxonomy" id="1131935"/>
    <lineage>
        <taxon>Bacteria</taxon>
        <taxon>Bacillati</taxon>
        <taxon>Bacillota</taxon>
        <taxon>Bacilli</taxon>
        <taxon>Bacillales</taxon>
        <taxon>Paenibacillaceae</taxon>
        <taxon>Paenibacillus</taxon>
    </lineage>
</organism>
<keyword evidence="2" id="KW-1185">Reference proteome</keyword>
<proteinExistence type="predicted"/>
<dbReference type="EMBL" id="AHKH01000007">
    <property type="protein sequence ID" value="EHQ63632.1"/>
    <property type="molecule type" value="Genomic_DNA"/>
</dbReference>
<dbReference type="STRING" id="1131935.PDENDC454_04174"/>
<name>H3SBE9_9BACL</name>
<sequence>MNQLDEQRIREIVREELNRKETIEKITSSIDRIENILNVCLESLEEQVAKHSSNPDFNMTVLTTRVAEVTAQLLQLQAFRYMVINRQKGAAIE</sequence>
<comment type="caution">
    <text evidence="1">The sequence shown here is derived from an EMBL/GenBank/DDBJ whole genome shotgun (WGS) entry which is preliminary data.</text>
</comment>
<dbReference type="AlphaFoldDB" id="H3SBE9"/>
<accession>H3SBE9</accession>
<gene>
    <name evidence="1" type="ORF">PDENDC454_04174</name>
</gene>